<organism evidence="1 2">
    <name type="scientific">Enterococcus canintestini</name>
    <dbReference type="NCBI Taxonomy" id="317010"/>
    <lineage>
        <taxon>Bacteria</taxon>
        <taxon>Bacillati</taxon>
        <taxon>Bacillota</taxon>
        <taxon>Bacilli</taxon>
        <taxon>Lactobacillales</taxon>
        <taxon>Enterococcaceae</taxon>
        <taxon>Enterococcus</taxon>
    </lineage>
</organism>
<comment type="caution">
    <text evidence="1">The sequence shown here is derived from an EMBL/GenBank/DDBJ whole genome shotgun (WGS) entry which is preliminary data.</text>
</comment>
<dbReference type="STRING" id="317010.RU96_GL002297"/>
<reference evidence="1 2" key="1">
    <citation type="submission" date="2014-12" db="EMBL/GenBank/DDBJ databases">
        <title>Draft genome sequences of 29 type strains of Enterococci.</title>
        <authorList>
            <person name="Zhong Z."/>
            <person name="Sun Z."/>
            <person name="Liu W."/>
            <person name="Zhang W."/>
            <person name="Zhang H."/>
        </authorList>
    </citation>
    <scope>NUCLEOTIDE SEQUENCE [LARGE SCALE GENOMIC DNA]</scope>
    <source>
        <strain evidence="1 2">DSM 21207</strain>
    </source>
</reference>
<proteinExistence type="predicted"/>
<sequence>MITILAKIKRDSDHEVSLKLNFALTLTILHKWHVTASFKDKQHFLVIYV</sequence>
<gene>
    <name evidence="1" type="ORF">RU96_GL002297</name>
</gene>
<protein>
    <submittedName>
        <fullName evidence="1">Uncharacterized protein</fullName>
    </submittedName>
</protein>
<accession>A0A1L8R6U6</accession>
<dbReference type="EMBL" id="JXKG01000007">
    <property type="protein sequence ID" value="OJG15484.1"/>
    <property type="molecule type" value="Genomic_DNA"/>
</dbReference>
<name>A0A1L8R6U6_9ENTE</name>
<evidence type="ECO:0000313" key="2">
    <source>
        <dbReference type="Proteomes" id="UP000182835"/>
    </source>
</evidence>
<evidence type="ECO:0000313" key="1">
    <source>
        <dbReference type="EMBL" id="OJG15484.1"/>
    </source>
</evidence>
<dbReference type="AlphaFoldDB" id="A0A1L8R6U6"/>
<dbReference type="Proteomes" id="UP000182835">
    <property type="component" value="Unassembled WGS sequence"/>
</dbReference>